<sequence>MLEALNRAKIKPNSEADNSASSGRGSTHYVNQKCSWRMIAPRFPGYVARSIPPKLLRRMVPLLEIS</sequence>
<proteinExistence type="predicted"/>
<keyword evidence="3" id="KW-1185">Reference proteome</keyword>
<reference evidence="2 3" key="1">
    <citation type="journal article" date="2024" name="G3 (Bethesda)">
        <title>Genome assembly of Hibiscus sabdariffa L. provides insights into metabolisms of medicinal natural products.</title>
        <authorList>
            <person name="Kim T."/>
        </authorList>
    </citation>
    <scope>NUCLEOTIDE SEQUENCE [LARGE SCALE GENOMIC DNA]</scope>
    <source>
        <strain evidence="2">TK-2024</strain>
        <tissue evidence="2">Old leaves</tissue>
    </source>
</reference>
<feature type="region of interest" description="Disordered" evidence="1">
    <location>
        <begin position="1"/>
        <end position="27"/>
    </location>
</feature>
<dbReference type="Proteomes" id="UP001396334">
    <property type="component" value="Unassembled WGS sequence"/>
</dbReference>
<accession>A0ABR2Q7E9</accession>
<evidence type="ECO:0000256" key="1">
    <source>
        <dbReference type="SAM" id="MobiDB-lite"/>
    </source>
</evidence>
<gene>
    <name evidence="2" type="ORF">V6N11_081887</name>
</gene>
<name>A0ABR2Q7E9_9ROSI</name>
<comment type="caution">
    <text evidence="2">The sequence shown here is derived from an EMBL/GenBank/DDBJ whole genome shotgun (WGS) entry which is preliminary data.</text>
</comment>
<feature type="compositionally biased region" description="Polar residues" evidence="1">
    <location>
        <begin position="15"/>
        <end position="27"/>
    </location>
</feature>
<evidence type="ECO:0000313" key="2">
    <source>
        <dbReference type="EMBL" id="KAK8996621.1"/>
    </source>
</evidence>
<evidence type="ECO:0000313" key="3">
    <source>
        <dbReference type="Proteomes" id="UP001396334"/>
    </source>
</evidence>
<dbReference type="EMBL" id="JBBPBN010000044">
    <property type="protein sequence ID" value="KAK8996621.1"/>
    <property type="molecule type" value="Genomic_DNA"/>
</dbReference>
<protein>
    <submittedName>
        <fullName evidence="2">Uncharacterized protein</fullName>
    </submittedName>
</protein>
<organism evidence="2 3">
    <name type="scientific">Hibiscus sabdariffa</name>
    <name type="common">roselle</name>
    <dbReference type="NCBI Taxonomy" id="183260"/>
    <lineage>
        <taxon>Eukaryota</taxon>
        <taxon>Viridiplantae</taxon>
        <taxon>Streptophyta</taxon>
        <taxon>Embryophyta</taxon>
        <taxon>Tracheophyta</taxon>
        <taxon>Spermatophyta</taxon>
        <taxon>Magnoliopsida</taxon>
        <taxon>eudicotyledons</taxon>
        <taxon>Gunneridae</taxon>
        <taxon>Pentapetalae</taxon>
        <taxon>rosids</taxon>
        <taxon>malvids</taxon>
        <taxon>Malvales</taxon>
        <taxon>Malvaceae</taxon>
        <taxon>Malvoideae</taxon>
        <taxon>Hibiscus</taxon>
    </lineage>
</organism>